<accession>A0A7S7SNU3</accession>
<dbReference type="KEGG" id="pfer:IRI77_18425"/>
<feature type="chain" id="PRO_5032789407" evidence="1">
    <location>
        <begin position="19"/>
        <end position="739"/>
    </location>
</feature>
<dbReference type="Proteomes" id="UP000593892">
    <property type="component" value="Chromosome"/>
</dbReference>
<dbReference type="EMBL" id="CP063849">
    <property type="protein sequence ID" value="QOY91839.1"/>
    <property type="molecule type" value="Genomic_DNA"/>
</dbReference>
<evidence type="ECO:0000313" key="3">
    <source>
        <dbReference type="Proteomes" id="UP000593892"/>
    </source>
</evidence>
<evidence type="ECO:0000313" key="2">
    <source>
        <dbReference type="EMBL" id="QOY91839.1"/>
    </source>
</evidence>
<keyword evidence="1" id="KW-0732">Signal</keyword>
<keyword evidence="3" id="KW-1185">Reference proteome</keyword>
<proteinExistence type="predicted"/>
<name>A0A7S7SNU3_PALFE</name>
<protein>
    <submittedName>
        <fullName evidence="2">Uncharacterized protein</fullName>
    </submittedName>
</protein>
<sequence>MWPFVVILGLAAAPITRAALPEPPNQHKPWTPPESKQLPEYMSAAVAALFEAGLADPRGGVYREIEVLSGDWSNRRVKTRGWVFPEGFAVCWNGLVYRTLSVGEPGDLDMDVQRIIASDPKKNGDFTKDATTPPEVSFWFDLELRGSMVPASTALLLRLNRPDLAGALWRAYQGGDSESPQIHPAEAQSFWFRTASRDWLITAFHRLAGHFLNADDRDAVEVGESLVAWGDRLRASMRKDGPRGIARLSDIDFLNPVPEFLSDARRRLGVPAKSGRPSSIAIEAGGVQIHDPFQPSPPRVAVAELIDRLEDIAIRKGTNPGSEDCSTQPVAVELLKLGEEAVEPLLDALQNDRRLTRSLESDREWSIHVRPVWVYDVVKRLLGILLDAPDVVARSSPTELRQWWEQNKAKGRGSRRFERLADDAASPETWVKSAEFLARRSDVVPMPGWIDGPSLPACDPSQPRPPLAGEAMRRLHGREVAELMPRRVRTLAESNHPDEACRIAFAAYLWEPESALPSLQFASRNRGCARYPLILAARIALHDPLALKEWADSIRVTVARQLPGGLWDLAPLWMYPDNPVIAQTAQWLADRSGFPLSPAIKLAGTDAALLAVPAIRRVALKKLADSTVIGRVTRDAAGALGYRYAYHGVTDEDKLDREEDAGRLARGRSQKLRMKDLLAWELTGVQGAPKFMLDWPASERNAAIQAIAKYIETNAHRFRAKPARLEDVACSLPAVYLAP</sequence>
<feature type="signal peptide" evidence="1">
    <location>
        <begin position="1"/>
        <end position="18"/>
    </location>
</feature>
<organism evidence="2 3">
    <name type="scientific">Paludibaculum fermentans</name>
    <dbReference type="NCBI Taxonomy" id="1473598"/>
    <lineage>
        <taxon>Bacteria</taxon>
        <taxon>Pseudomonadati</taxon>
        <taxon>Acidobacteriota</taxon>
        <taxon>Terriglobia</taxon>
        <taxon>Bryobacterales</taxon>
        <taxon>Bryobacteraceae</taxon>
        <taxon>Paludibaculum</taxon>
    </lineage>
</organism>
<gene>
    <name evidence="2" type="ORF">IRI77_18425</name>
</gene>
<evidence type="ECO:0000256" key="1">
    <source>
        <dbReference type="SAM" id="SignalP"/>
    </source>
</evidence>
<dbReference type="RefSeq" id="WP_194453493.1">
    <property type="nucleotide sequence ID" value="NZ_CP063849.1"/>
</dbReference>
<dbReference type="AlphaFoldDB" id="A0A7S7SNU3"/>
<reference evidence="2 3" key="1">
    <citation type="submission" date="2020-10" db="EMBL/GenBank/DDBJ databases">
        <title>Complete genome sequence of Paludibaculum fermentans P105T, a facultatively anaerobic acidobacterium capable of dissimilatory Fe(III) reduction.</title>
        <authorList>
            <person name="Dedysh S.N."/>
            <person name="Beletsky A.V."/>
            <person name="Kulichevskaya I.S."/>
            <person name="Mardanov A.V."/>
            <person name="Ravin N.V."/>
        </authorList>
    </citation>
    <scope>NUCLEOTIDE SEQUENCE [LARGE SCALE GENOMIC DNA]</scope>
    <source>
        <strain evidence="2 3">P105</strain>
    </source>
</reference>